<accession>A0A8T0TN60</accession>
<evidence type="ECO:0000313" key="2">
    <source>
        <dbReference type="EMBL" id="KAG2610284.1"/>
    </source>
</evidence>
<comment type="caution">
    <text evidence="2">The sequence shown here is derived from an EMBL/GenBank/DDBJ whole genome shotgun (WGS) entry which is preliminary data.</text>
</comment>
<organism evidence="2 3">
    <name type="scientific">Panicum virgatum</name>
    <name type="common">Blackwell switchgrass</name>
    <dbReference type="NCBI Taxonomy" id="38727"/>
    <lineage>
        <taxon>Eukaryota</taxon>
        <taxon>Viridiplantae</taxon>
        <taxon>Streptophyta</taxon>
        <taxon>Embryophyta</taxon>
        <taxon>Tracheophyta</taxon>
        <taxon>Spermatophyta</taxon>
        <taxon>Magnoliopsida</taxon>
        <taxon>Liliopsida</taxon>
        <taxon>Poales</taxon>
        <taxon>Poaceae</taxon>
        <taxon>PACMAD clade</taxon>
        <taxon>Panicoideae</taxon>
        <taxon>Panicodae</taxon>
        <taxon>Paniceae</taxon>
        <taxon>Panicinae</taxon>
        <taxon>Panicum</taxon>
        <taxon>Panicum sect. Hiantes</taxon>
    </lineage>
</organism>
<keyword evidence="3" id="KW-1185">Reference proteome</keyword>
<protein>
    <submittedName>
        <fullName evidence="2">Uncharacterized protein</fullName>
    </submittedName>
</protein>
<feature type="compositionally biased region" description="Polar residues" evidence="1">
    <location>
        <begin position="20"/>
        <end position="56"/>
    </location>
</feature>
<feature type="compositionally biased region" description="Basic residues" evidence="1">
    <location>
        <begin position="62"/>
        <end position="71"/>
    </location>
</feature>
<evidence type="ECO:0000256" key="1">
    <source>
        <dbReference type="SAM" id="MobiDB-lite"/>
    </source>
</evidence>
<dbReference type="AlphaFoldDB" id="A0A8T0TN60"/>
<dbReference type="Proteomes" id="UP000823388">
    <property type="component" value="Chromosome 4K"/>
</dbReference>
<dbReference type="EMBL" id="CM029043">
    <property type="protein sequence ID" value="KAG2610284.1"/>
    <property type="molecule type" value="Genomic_DNA"/>
</dbReference>
<name>A0A8T0TN60_PANVG</name>
<feature type="region of interest" description="Disordered" evidence="1">
    <location>
        <begin position="1"/>
        <end position="88"/>
    </location>
</feature>
<reference evidence="2" key="1">
    <citation type="submission" date="2020-05" db="EMBL/GenBank/DDBJ databases">
        <title>WGS assembly of Panicum virgatum.</title>
        <authorList>
            <person name="Lovell J.T."/>
            <person name="Jenkins J."/>
            <person name="Shu S."/>
            <person name="Juenger T.E."/>
            <person name="Schmutz J."/>
        </authorList>
    </citation>
    <scope>NUCLEOTIDE SEQUENCE</scope>
    <source>
        <strain evidence="2">AP13</strain>
    </source>
</reference>
<sequence length="88" mass="9189">MSKGKSLGLVHSRAKARVQTGPSGSATMQLTAHAPNSTARSSITVNVRSGSASATCSAHEPPKKKQVRKRATTPGPMLLLPPWDTAKL</sequence>
<evidence type="ECO:0000313" key="3">
    <source>
        <dbReference type="Proteomes" id="UP000823388"/>
    </source>
</evidence>
<proteinExistence type="predicted"/>
<gene>
    <name evidence="2" type="ORF">PVAP13_4KG179400</name>
</gene>